<name>A0A0Y0N0W9_9MICO</name>
<dbReference type="OrthoDB" id="2702399at2"/>
<dbReference type="InterPro" id="IPR013783">
    <property type="entry name" value="Ig-like_fold"/>
</dbReference>
<protein>
    <recommendedName>
        <fullName evidence="4">Fibrinogen C-terminal domain-containing protein</fullName>
    </recommendedName>
</protein>
<keyword evidence="1" id="KW-0732">Signal</keyword>
<organism evidence="2 3">
    <name type="scientific">Microterricola viridarii</name>
    <dbReference type="NCBI Taxonomy" id="412690"/>
    <lineage>
        <taxon>Bacteria</taxon>
        <taxon>Bacillati</taxon>
        <taxon>Actinomycetota</taxon>
        <taxon>Actinomycetes</taxon>
        <taxon>Micrococcales</taxon>
        <taxon>Microbacteriaceae</taxon>
        <taxon>Microterricola</taxon>
    </lineage>
</organism>
<dbReference type="Gene3D" id="2.60.120.260">
    <property type="entry name" value="Galactose-binding domain-like"/>
    <property type="match status" value="2"/>
</dbReference>
<dbReference type="InterPro" id="IPR036056">
    <property type="entry name" value="Fibrinogen-like_C"/>
</dbReference>
<reference evidence="2 3" key="1">
    <citation type="journal article" date="2016" name="J. Biotechnol.">
        <title>First complete genome sequence of a species in the genus Microterricola, an extremophilic cold active enzyme producing bacterial strain ERGS5:02 isolated from Sikkim Himalaya.</title>
        <authorList>
            <person name="Himanshu"/>
            <person name="Swarnkar M.K."/>
            <person name="Singh D."/>
            <person name="Kumar R."/>
        </authorList>
    </citation>
    <scope>NUCLEOTIDE SEQUENCE [LARGE SCALE GENOMIC DNA]</scope>
    <source>
        <strain evidence="2 3">ERGS5:02</strain>
    </source>
</reference>
<accession>A0A0Y0N0W9</accession>
<sequence>MTLTRSVSVRSRKNWLGPLCAAGIVVAAILTPISATAATTWPAPDGLSEYTAAASCWEVKQLKPSAPSGIYWLNTPALGAAEQFYCDQTTSGGGWLLIGRGREGWSETNEGAGTPAEVRSTLTGQDAFVPKQLSAGMIDKLLNNQPVKSMTDGVRLRRATNATGTTWQEATFVFASPRVEWSWMFENEQRAGAWTIGTASGTGGTMAAFGQSNNQNRIETTTGSAEGWKTGFGFGTAARGNPAANSFIWAPSTTAGRPRPFTQVYLRPKLMSSALYTNAIPSAGTAKLEQAAVASSFAMPTVWGVSGIGAGPNTVEGSQEVSAFAEGNGIIYIGGNFLTVQKTATGGSQVAQSYLAAFDVKTGEWIPSFRPTLDKQVKALAVLPNGTLAVGGYFSQVNGAARPGLVALNPTTGATDPTFTTTLINNLSGGVPVVRGLDVQGDWLYIGGNFTHMSGGSAVGQVYTRAAGRVSVADGTPDKTWNPEFNGTVMALDASAQGDRVYYAGFFTASKATAAVKAASIRTADTGVVPWSVNFASTTNYQQAVKEVGNKVWLGGSQHMLYSYDRASMTELSTNIGLAGGDFQAISTDGSVVYGGCHCFYTNYAGARTWPSVGTNWTQATKINSVGAWDNATGKPMPQFSPTVSQRVGAGSWALFSDSNGVTWFGGDYTKSQKAGYVSQWSGGFVRFAPNDSKAPSTPSGLAVSNSPGGETLTWAASVDNQDAVTYQVLRNDRVVATTRSLSVTLPATPTGTKYFVRAADGSGNWSASTPAATVGTTTPADPTNPVLVAGGSTWSYSFGATAPASGWQANDFDASAWSTGAAPIGWGQALLGTTLSTAAPQPLTAYYRKSFDVVDATKVASVKLTTRADDGIVVYVNGKEVLRNNIAAGPVTSTTYALTSVTAANALANPVTVTIPGSAFSTGKNVIAAEVHSNYKTTPSASFELAAQATFGTQPPVDPPVDPVDPGSVAPGTVVIAPASSWSYSYPASAPDAAWKDAGFDATGWSTGAAPIGWGQPVLGTVLTPVAPQPLTSYYRSSFTVADPGAIGALVFTTRADDGIVVYLNGVEVKRSNMAAGTVTNTTYASSAIGASAAVANPVVFEVPGSALVAGANVISAEVHSNYKSTPSASFELSAIVK</sequence>
<dbReference type="SUPFAM" id="SSF49785">
    <property type="entry name" value="Galactose-binding domain-like"/>
    <property type="match status" value="1"/>
</dbReference>
<feature type="chain" id="PRO_5007073112" description="Fibrinogen C-terminal domain-containing protein" evidence="1">
    <location>
        <begin position="38"/>
        <end position="1139"/>
    </location>
</feature>
<evidence type="ECO:0000256" key="1">
    <source>
        <dbReference type="SAM" id="SignalP"/>
    </source>
</evidence>
<evidence type="ECO:0000313" key="3">
    <source>
        <dbReference type="Proteomes" id="UP000058305"/>
    </source>
</evidence>
<dbReference type="GO" id="GO:0005975">
    <property type="term" value="P:carbohydrate metabolic process"/>
    <property type="evidence" value="ECO:0007669"/>
    <property type="project" value="UniProtKB-ARBA"/>
</dbReference>
<evidence type="ECO:0008006" key="4">
    <source>
        <dbReference type="Google" id="ProtNLM"/>
    </source>
</evidence>
<dbReference type="InterPro" id="IPR014716">
    <property type="entry name" value="Fibrinogen_a/b/g_C_1"/>
</dbReference>
<dbReference type="SUPFAM" id="SSF50998">
    <property type="entry name" value="Quinoprotein alcohol dehydrogenase-like"/>
    <property type="match status" value="1"/>
</dbReference>
<dbReference type="InterPro" id="IPR011047">
    <property type="entry name" value="Quinoprotein_ADH-like_sf"/>
</dbReference>
<dbReference type="Gene3D" id="2.60.40.10">
    <property type="entry name" value="Immunoglobulins"/>
    <property type="match status" value="1"/>
</dbReference>
<gene>
    <name evidence="2" type="ORF">AWU67_00280</name>
</gene>
<dbReference type="EMBL" id="CP014145">
    <property type="protein sequence ID" value="AMB57552.1"/>
    <property type="molecule type" value="Genomic_DNA"/>
</dbReference>
<dbReference type="NCBIfam" id="NF040941">
    <property type="entry name" value="GGGWT_bact"/>
    <property type="match status" value="1"/>
</dbReference>
<dbReference type="Gene3D" id="3.90.215.10">
    <property type="entry name" value="Gamma Fibrinogen, chain A, domain 1"/>
    <property type="match status" value="1"/>
</dbReference>
<reference evidence="3" key="2">
    <citation type="submission" date="2016-01" db="EMBL/GenBank/DDBJ databases">
        <title>First complete genome sequence of a species in the genus Microterricola, an extremophilic cold active enzyme producing strain ERGS5:02 isolated from Sikkim Himalaya.</title>
        <authorList>
            <person name="Kumar R."/>
            <person name="Singh D."/>
            <person name="Swarnkar M.K."/>
        </authorList>
    </citation>
    <scope>NUCLEOTIDE SEQUENCE [LARGE SCALE GENOMIC DNA]</scope>
    <source>
        <strain evidence="3">ERGS5:02</strain>
    </source>
</reference>
<feature type="signal peptide" evidence="1">
    <location>
        <begin position="1"/>
        <end position="37"/>
    </location>
</feature>
<evidence type="ECO:0000313" key="2">
    <source>
        <dbReference type="EMBL" id="AMB57552.1"/>
    </source>
</evidence>
<dbReference type="Gene3D" id="2.80.10.50">
    <property type="match status" value="1"/>
</dbReference>
<dbReference type="InterPro" id="IPR008979">
    <property type="entry name" value="Galactose-bd-like_sf"/>
</dbReference>
<proteinExistence type="predicted"/>
<dbReference type="AlphaFoldDB" id="A0A0Y0N0W9"/>
<dbReference type="SUPFAM" id="SSF56496">
    <property type="entry name" value="Fibrinogen C-terminal domain-like"/>
    <property type="match status" value="1"/>
</dbReference>
<keyword evidence="3" id="KW-1185">Reference proteome</keyword>
<dbReference type="RefSeq" id="WP_067225401.1">
    <property type="nucleotide sequence ID" value="NZ_CP014145.1"/>
</dbReference>
<dbReference type="Proteomes" id="UP000058305">
    <property type="component" value="Chromosome"/>
</dbReference>
<dbReference type="KEGG" id="mvd:AWU67_00280"/>